<dbReference type="STRING" id="1214573.A0A0G2FXN1"/>
<evidence type="ECO:0000256" key="1">
    <source>
        <dbReference type="SAM" id="MobiDB-lite"/>
    </source>
</evidence>
<sequence length="517" mass="55985">MANKQSKMEGNTGAQAVLNTDGLSAADREADQRLFDQIQTIIAQNDTIANSGLELHRRVNECARDYMEAKQIVERREHEIAAISAKIETMQATMDNASKHLRKAQAIAAEAIDSSVSEQFRLREQDHLTSILIGITNAIAKGNCHTWPREKVNKCLEELQSVYHKNKYHCQSPMVSSGIVHVAKHFVFHADYDDAFEPMLFHLANQTDYKGFVERSRREDHEFARQHHVGYASRPTCSASQKTNDSTAPLSNGEGPTDKAKGSGHGGGGGAPPGGSDGATGAAQAKPAGSKQESLQKLTAPPPRSSSLPSSLRKTPENIPGQPDPRRAPDNSVFLDPYGGTTCTCKHFDFKTNADLTESADEICSRLEPRPGMTSRVMSAAVLESIAGVEAIFKDAAAGDSPELKREVASAVKLMEQLNKQHVKSGPVTRKLGAVAETHGFYSIQPHEVTGGRRHVGATAAGSFQDCACKTDKNAGLEGRVTHEEEMSHHGEEMTASSEDLGFMWKAFVSSTASAKR</sequence>
<name>A0A0G2FXN1_9PEZI</name>
<dbReference type="Proteomes" id="UP000034680">
    <property type="component" value="Unassembled WGS sequence"/>
</dbReference>
<reference evidence="2 3" key="1">
    <citation type="submission" date="2015-05" db="EMBL/GenBank/DDBJ databases">
        <title>Distinctive expansion of gene families associated with plant cell wall degradation and secondary metabolism in the genomes of grapevine trunk pathogens.</title>
        <authorList>
            <person name="Lawrence D.P."/>
            <person name="Travadon R."/>
            <person name="Rolshausen P.E."/>
            <person name="Baumgartner K."/>
        </authorList>
    </citation>
    <scope>NUCLEOTIDE SEQUENCE [LARGE SCALE GENOMIC DNA]</scope>
    <source>
        <strain evidence="2">DA912</strain>
    </source>
</reference>
<evidence type="ECO:0000313" key="2">
    <source>
        <dbReference type="EMBL" id="KKY38897.1"/>
    </source>
</evidence>
<accession>A0A0G2FXN1</accession>
<keyword evidence="3" id="KW-1185">Reference proteome</keyword>
<gene>
    <name evidence="2" type="ORF">UCDDA912_g01089</name>
</gene>
<comment type="caution">
    <text evidence="2">The sequence shown here is derived from an EMBL/GenBank/DDBJ whole genome shotgun (WGS) entry which is preliminary data.</text>
</comment>
<proteinExistence type="predicted"/>
<evidence type="ECO:0000313" key="3">
    <source>
        <dbReference type="Proteomes" id="UP000034680"/>
    </source>
</evidence>
<protein>
    <submittedName>
        <fullName evidence="2">Uncharacterized protein</fullName>
    </submittedName>
</protein>
<dbReference type="OrthoDB" id="5235135at2759"/>
<dbReference type="EMBL" id="LCUC01000044">
    <property type="protein sequence ID" value="KKY38897.1"/>
    <property type="molecule type" value="Genomic_DNA"/>
</dbReference>
<feature type="region of interest" description="Disordered" evidence="1">
    <location>
        <begin position="224"/>
        <end position="332"/>
    </location>
</feature>
<feature type="compositionally biased region" description="Gly residues" evidence="1">
    <location>
        <begin position="263"/>
        <end position="278"/>
    </location>
</feature>
<organism evidence="2 3">
    <name type="scientific">Diaporthe ampelina</name>
    <dbReference type="NCBI Taxonomy" id="1214573"/>
    <lineage>
        <taxon>Eukaryota</taxon>
        <taxon>Fungi</taxon>
        <taxon>Dikarya</taxon>
        <taxon>Ascomycota</taxon>
        <taxon>Pezizomycotina</taxon>
        <taxon>Sordariomycetes</taxon>
        <taxon>Sordariomycetidae</taxon>
        <taxon>Diaporthales</taxon>
        <taxon>Diaporthaceae</taxon>
        <taxon>Diaporthe</taxon>
    </lineage>
</organism>
<reference evidence="2 3" key="2">
    <citation type="submission" date="2015-05" db="EMBL/GenBank/DDBJ databases">
        <authorList>
            <person name="Morales-Cruz A."/>
            <person name="Amrine K.C."/>
            <person name="Cantu D."/>
        </authorList>
    </citation>
    <scope>NUCLEOTIDE SEQUENCE [LARGE SCALE GENOMIC DNA]</scope>
    <source>
        <strain evidence="2">DA912</strain>
    </source>
</reference>
<dbReference type="AlphaFoldDB" id="A0A0G2FXN1"/>
<feature type="compositionally biased region" description="Polar residues" evidence="1">
    <location>
        <begin position="235"/>
        <end position="250"/>
    </location>
</feature>